<dbReference type="InterPro" id="IPR013986">
    <property type="entry name" value="DExx_box_DNA_helicase_dom_sf"/>
</dbReference>
<evidence type="ECO:0000256" key="2">
    <source>
        <dbReference type="ARBA" id="ARBA00022741"/>
    </source>
</evidence>
<keyword evidence="15" id="KW-1185">Reference proteome</keyword>
<keyword evidence="6" id="KW-0238">DNA-binding</keyword>
<protein>
    <recommendedName>
        <fullName evidence="9">DNA 3'-5' helicase</fullName>
        <ecNumber evidence="9">5.6.2.4</ecNumber>
    </recommendedName>
</protein>
<comment type="similarity">
    <text evidence="1">Belongs to the helicase family. UvrD subfamily.</text>
</comment>
<dbReference type="Pfam" id="PF13361">
    <property type="entry name" value="UvrD_C"/>
    <property type="match status" value="1"/>
</dbReference>
<dbReference type="AlphaFoldDB" id="A0A0B8P144"/>
<proteinExistence type="inferred from homology"/>
<evidence type="ECO:0000256" key="7">
    <source>
        <dbReference type="ARBA" id="ARBA00023235"/>
    </source>
</evidence>
<evidence type="ECO:0000256" key="9">
    <source>
        <dbReference type="ARBA" id="ARBA00034808"/>
    </source>
</evidence>
<dbReference type="PANTHER" id="PTHR11070">
    <property type="entry name" value="UVRD / RECB / PCRA DNA HELICASE FAMILY MEMBER"/>
    <property type="match status" value="1"/>
</dbReference>
<dbReference type="SUPFAM" id="SSF52540">
    <property type="entry name" value="P-loop containing nucleoside triphosphate hydrolases"/>
    <property type="match status" value="1"/>
</dbReference>
<dbReference type="GO" id="GO:0016887">
    <property type="term" value="F:ATP hydrolysis activity"/>
    <property type="evidence" value="ECO:0007669"/>
    <property type="project" value="RHEA"/>
</dbReference>
<gene>
    <name evidence="14" type="ORF">JCM19231_2844</name>
</gene>
<reference evidence="14 15" key="1">
    <citation type="submission" date="2015-01" db="EMBL/GenBank/DDBJ databases">
        <title>Vibrio sp. C1 JCM 19231 whole genome shotgun sequence.</title>
        <authorList>
            <person name="Sawabe T."/>
            <person name="Meirelles P."/>
            <person name="Feng G."/>
            <person name="Sayaka M."/>
            <person name="Hattori M."/>
            <person name="Ohkuma M."/>
        </authorList>
    </citation>
    <scope>NUCLEOTIDE SEQUENCE [LARGE SCALE GENOMIC DNA]</scope>
    <source>
        <strain evidence="15">JCM 19231</strain>
    </source>
</reference>
<dbReference type="PROSITE" id="PS51217">
    <property type="entry name" value="UVRD_HELICASE_CTER"/>
    <property type="match status" value="1"/>
</dbReference>
<dbReference type="InterPro" id="IPR000212">
    <property type="entry name" value="DNA_helicase_UvrD/REP"/>
</dbReference>
<evidence type="ECO:0000256" key="4">
    <source>
        <dbReference type="ARBA" id="ARBA00022806"/>
    </source>
</evidence>
<dbReference type="InterPro" id="IPR027417">
    <property type="entry name" value="P-loop_NTPase"/>
</dbReference>
<sequence>MRLNPQQDQAVKYVSGPCLVLAGAGSGKTRVITNKIAYLVQQCGYKARNIAAVTFTNKAAREMKERVGQTLGKQESKGLMVSTFHTLGLNIIRREYKALGLKAGFSLFDDQDQLAMLKELTEELLEGDKDLLRQLLSTISNWKNDMLSPAQAAATAQGEQYKLFAHCFELYQRQMTAYNALDFDDLILMPVQLLKSNQEVRERWQSRIRYLLVDEYQDTNTSQYELVKLLVGERGRLTVVGDDDQSIYSWRGAKPQNLVLLGEDYPSLKLIKLEQNYRSTSRILRSANILIANNPHVYEKKLFSELPDGEKLKVLLAKNEEHEAERITGEIIAHKFLNRSNYKDYSILYRGNHQSRLIEKALMQNRIPYKISGGTSFFARTEIKDVMAYLRVLVNPDDDNAFLRIVNTPRREIGPVTLEKLGSYANMRGKSLFECSFELGLEQTLSGRGLETFVAFPIG</sequence>
<dbReference type="GO" id="GO:0005829">
    <property type="term" value="C:cytosol"/>
    <property type="evidence" value="ECO:0007669"/>
    <property type="project" value="TreeGrafter"/>
</dbReference>
<evidence type="ECO:0000313" key="14">
    <source>
        <dbReference type="EMBL" id="GAM57038.1"/>
    </source>
</evidence>
<dbReference type="PROSITE" id="PS51198">
    <property type="entry name" value="UVRD_HELICASE_ATP_BIND"/>
    <property type="match status" value="1"/>
</dbReference>
<dbReference type="InterPro" id="IPR014016">
    <property type="entry name" value="UvrD-like_ATP-bd"/>
</dbReference>
<evidence type="ECO:0000256" key="11">
    <source>
        <dbReference type="PROSITE-ProRule" id="PRU00560"/>
    </source>
</evidence>
<comment type="catalytic activity">
    <reaction evidence="10">
        <text>ATP + H2O = ADP + phosphate + H(+)</text>
        <dbReference type="Rhea" id="RHEA:13065"/>
        <dbReference type="ChEBI" id="CHEBI:15377"/>
        <dbReference type="ChEBI" id="CHEBI:15378"/>
        <dbReference type="ChEBI" id="CHEBI:30616"/>
        <dbReference type="ChEBI" id="CHEBI:43474"/>
        <dbReference type="ChEBI" id="CHEBI:456216"/>
        <dbReference type="EC" id="5.6.2.4"/>
    </reaction>
</comment>
<dbReference type="InterPro" id="IPR014017">
    <property type="entry name" value="DNA_helicase_UvrD-like_C"/>
</dbReference>
<organism evidence="14 15">
    <name type="scientific">Vibrio ishigakensis</name>
    <dbReference type="NCBI Taxonomy" id="1481914"/>
    <lineage>
        <taxon>Bacteria</taxon>
        <taxon>Pseudomonadati</taxon>
        <taxon>Pseudomonadota</taxon>
        <taxon>Gammaproteobacteria</taxon>
        <taxon>Vibrionales</taxon>
        <taxon>Vibrionaceae</taxon>
        <taxon>Vibrio</taxon>
    </lineage>
</organism>
<keyword evidence="3 11" id="KW-0378">Hydrolase</keyword>
<dbReference type="GO" id="GO:0000725">
    <property type="term" value="P:recombinational repair"/>
    <property type="evidence" value="ECO:0007669"/>
    <property type="project" value="TreeGrafter"/>
</dbReference>
<keyword evidence="5 11" id="KW-0067">ATP-binding</keyword>
<comment type="caution">
    <text evidence="14">The sequence shown here is derived from an EMBL/GenBank/DDBJ whole genome shotgun (WGS) entry which is preliminary data.</text>
</comment>
<keyword evidence="2 11" id="KW-0547">Nucleotide-binding</keyword>
<feature type="domain" description="UvrD-like helicase ATP-binding" evidence="12">
    <location>
        <begin position="1"/>
        <end position="280"/>
    </location>
</feature>
<dbReference type="GO" id="GO:0003677">
    <property type="term" value="F:DNA binding"/>
    <property type="evidence" value="ECO:0007669"/>
    <property type="project" value="UniProtKB-KW"/>
</dbReference>
<feature type="domain" description="UvrD-like helicase C-terminal" evidence="13">
    <location>
        <begin position="281"/>
        <end position="459"/>
    </location>
</feature>
<dbReference type="Gene3D" id="3.40.50.300">
    <property type="entry name" value="P-loop containing nucleotide triphosphate hydrolases"/>
    <property type="match status" value="2"/>
</dbReference>
<evidence type="ECO:0000256" key="3">
    <source>
        <dbReference type="ARBA" id="ARBA00022801"/>
    </source>
</evidence>
<dbReference type="EC" id="5.6.2.4" evidence="9"/>
<dbReference type="Proteomes" id="UP000031671">
    <property type="component" value="Unassembled WGS sequence"/>
</dbReference>
<dbReference type="GO" id="GO:0032991">
    <property type="term" value="C:protein-containing complex"/>
    <property type="evidence" value="ECO:0007669"/>
    <property type="project" value="UniProtKB-ARBA"/>
</dbReference>
<dbReference type="GO" id="GO:0009314">
    <property type="term" value="P:response to radiation"/>
    <property type="evidence" value="ECO:0007669"/>
    <property type="project" value="UniProtKB-ARBA"/>
</dbReference>
<reference evidence="14 15" key="2">
    <citation type="submission" date="2015-01" db="EMBL/GenBank/DDBJ databases">
        <authorList>
            <consortium name="NBRP consortium"/>
            <person name="Sawabe T."/>
            <person name="Meirelles P."/>
            <person name="Feng G."/>
            <person name="Sayaka M."/>
            <person name="Hattori M."/>
            <person name="Ohkuma M."/>
        </authorList>
    </citation>
    <scope>NUCLEOTIDE SEQUENCE [LARGE SCALE GENOMIC DNA]</scope>
    <source>
        <strain evidence="15">JCM 19231</strain>
    </source>
</reference>
<evidence type="ECO:0000313" key="15">
    <source>
        <dbReference type="Proteomes" id="UP000031671"/>
    </source>
</evidence>
<feature type="binding site" evidence="11">
    <location>
        <begin position="22"/>
        <end position="29"/>
    </location>
    <ligand>
        <name>ATP</name>
        <dbReference type="ChEBI" id="CHEBI:30616"/>
    </ligand>
</feature>
<dbReference type="EMBL" id="BBRZ01000043">
    <property type="protein sequence ID" value="GAM57038.1"/>
    <property type="molecule type" value="Genomic_DNA"/>
</dbReference>
<dbReference type="GO" id="GO:0043138">
    <property type="term" value="F:3'-5' DNA helicase activity"/>
    <property type="evidence" value="ECO:0007669"/>
    <property type="project" value="UniProtKB-EC"/>
</dbReference>
<dbReference type="GO" id="GO:0005524">
    <property type="term" value="F:ATP binding"/>
    <property type="evidence" value="ECO:0007669"/>
    <property type="project" value="UniProtKB-UniRule"/>
</dbReference>
<evidence type="ECO:0000256" key="1">
    <source>
        <dbReference type="ARBA" id="ARBA00009922"/>
    </source>
</evidence>
<evidence type="ECO:0000256" key="10">
    <source>
        <dbReference type="ARBA" id="ARBA00048988"/>
    </source>
</evidence>
<dbReference type="Gene3D" id="1.10.486.10">
    <property type="entry name" value="PCRA, domain 4"/>
    <property type="match status" value="1"/>
</dbReference>
<evidence type="ECO:0000259" key="12">
    <source>
        <dbReference type="PROSITE" id="PS51198"/>
    </source>
</evidence>
<keyword evidence="7" id="KW-0413">Isomerase</keyword>
<comment type="catalytic activity">
    <reaction evidence="8">
        <text>Couples ATP hydrolysis with the unwinding of duplex DNA by translocating in the 3'-5' direction.</text>
        <dbReference type="EC" id="5.6.2.4"/>
    </reaction>
</comment>
<evidence type="ECO:0000256" key="8">
    <source>
        <dbReference type="ARBA" id="ARBA00034617"/>
    </source>
</evidence>
<evidence type="ECO:0000256" key="6">
    <source>
        <dbReference type="ARBA" id="ARBA00023125"/>
    </source>
</evidence>
<dbReference type="FunFam" id="1.10.10.160:FF:000001">
    <property type="entry name" value="ATP-dependent DNA helicase"/>
    <property type="match status" value="1"/>
</dbReference>
<dbReference type="Pfam" id="PF00580">
    <property type="entry name" value="UvrD-helicase"/>
    <property type="match status" value="1"/>
</dbReference>
<dbReference type="PANTHER" id="PTHR11070:SF64">
    <property type="entry name" value="ATP-DEPENDENT DNA HELICASE REP"/>
    <property type="match status" value="1"/>
</dbReference>
<keyword evidence="4 11" id="KW-0347">Helicase</keyword>
<evidence type="ECO:0000259" key="13">
    <source>
        <dbReference type="PROSITE" id="PS51217"/>
    </source>
</evidence>
<accession>A0A0B8P144</accession>
<name>A0A0B8P144_9VIBR</name>
<dbReference type="CDD" id="cd17932">
    <property type="entry name" value="DEXQc_UvrD"/>
    <property type="match status" value="1"/>
</dbReference>
<dbReference type="Gene3D" id="1.10.10.160">
    <property type="match status" value="1"/>
</dbReference>
<evidence type="ECO:0000256" key="5">
    <source>
        <dbReference type="ARBA" id="ARBA00022840"/>
    </source>
</evidence>